<dbReference type="AlphaFoldDB" id="A0A843XBQ0"/>
<comment type="caution">
    <text evidence="2">The sequence shown here is derived from an EMBL/GenBank/DDBJ whole genome shotgun (WGS) entry which is preliminary data.</text>
</comment>
<dbReference type="EMBL" id="NMUH01007138">
    <property type="protein sequence ID" value="MQM16721.1"/>
    <property type="molecule type" value="Genomic_DNA"/>
</dbReference>
<evidence type="ECO:0000313" key="3">
    <source>
        <dbReference type="Proteomes" id="UP000652761"/>
    </source>
</evidence>
<proteinExistence type="predicted"/>
<name>A0A843XBQ0_COLES</name>
<dbReference type="Proteomes" id="UP000652761">
    <property type="component" value="Unassembled WGS sequence"/>
</dbReference>
<protein>
    <submittedName>
        <fullName evidence="2">Uncharacterized protein</fullName>
    </submittedName>
</protein>
<gene>
    <name evidence="2" type="ORF">Taro_049681</name>
</gene>
<evidence type="ECO:0000256" key="1">
    <source>
        <dbReference type="SAM" id="MobiDB-lite"/>
    </source>
</evidence>
<feature type="region of interest" description="Disordered" evidence="1">
    <location>
        <begin position="98"/>
        <end position="117"/>
    </location>
</feature>
<reference evidence="2" key="1">
    <citation type="submission" date="2017-07" db="EMBL/GenBank/DDBJ databases">
        <title>Taro Niue Genome Assembly and Annotation.</title>
        <authorList>
            <person name="Atibalentja N."/>
            <person name="Keating K."/>
            <person name="Fields C.J."/>
        </authorList>
    </citation>
    <scope>NUCLEOTIDE SEQUENCE</scope>
    <source>
        <strain evidence="2">Niue_2</strain>
        <tissue evidence="2">Leaf</tissue>
    </source>
</reference>
<organism evidence="2 3">
    <name type="scientific">Colocasia esculenta</name>
    <name type="common">Wild taro</name>
    <name type="synonym">Arum esculentum</name>
    <dbReference type="NCBI Taxonomy" id="4460"/>
    <lineage>
        <taxon>Eukaryota</taxon>
        <taxon>Viridiplantae</taxon>
        <taxon>Streptophyta</taxon>
        <taxon>Embryophyta</taxon>
        <taxon>Tracheophyta</taxon>
        <taxon>Spermatophyta</taxon>
        <taxon>Magnoliopsida</taxon>
        <taxon>Liliopsida</taxon>
        <taxon>Araceae</taxon>
        <taxon>Aroideae</taxon>
        <taxon>Colocasieae</taxon>
        <taxon>Colocasia</taxon>
    </lineage>
</organism>
<feature type="region of interest" description="Disordered" evidence="1">
    <location>
        <begin position="164"/>
        <end position="203"/>
    </location>
</feature>
<keyword evidence="3" id="KW-1185">Reference proteome</keyword>
<sequence>MSSVTTSDLIDEVFRGLQLSLGSFASLVHRTDHTLEATEGKLRAAEEKVAALKLKNAELETLVAAESARASQSNDLAAKLAKGVDKLKASLKEEREALATEKAAREDEERAHEQTKAKFSELVAEEHRKAVMEYKRSDAHIDQITGLFKDGYNHCLKELSKTYPDLDLSPVRPPSDDSDVEDVGAEVPVRSGTDDPSAEATSLYHTVPKRPRYIIECRSDLVIS</sequence>
<accession>A0A843XBQ0</accession>
<evidence type="ECO:0000313" key="2">
    <source>
        <dbReference type="EMBL" id="MQM16721.1"/>
    </source>
</evidence>